<keyword evidence="3" id="KW-1185">Reference proteome</keyword>
<dbReference type="InterPro" id="IPR011009">
    <property type="entry name" value="Kinase-like_dom_sf"/>
</dbReference>
<dbReference type="OrthoDB" id="2968323at2759"/>
<dbReference type="GeneID" id="54359387"/>
<dbReference type="PANTHER" id="PTHR36091:SF2">
    <property type="entry name" value="AMINOGLYCOSIDE PHOSPHOTRANSFERASE DOMAIN-CONTAINING PROTEIN"/>
    <property type="match status" value="1"/>
</dbReference>
<dbReference type="SUPFAM" id="SSF56112">
    <property type="entry name" value="Protein kinase-like (PK-like)"/>
    <property type="match status" value="1"/>
</dbReference>
<evidence type="ECO:0000259" key="2">
    <source>
        <dbReference type="Pfam" id="PF01636"/>
    </source>
</evidence>
<dbReference type="Pfam" id="PF01636">
    <property type="entry name" value="APH"/>
    <property type="match status" value="1"/>
</dbReference>
<dbReference type="InterPro" id="IPR051035">
    <property type="entry name" value="Mito_inheritance_9"/>
</dbReference>
<sequence>MKDTTHDHLFRYTSGRWLWDEEQQLQERYRAFNVVELQRLAAEVVGSTGCASITKLAEGGYNKVFRLTMNDGKQVLARIPNPNAGPQFYTTASEVATMTLLCKCRDFLQIPTPRILAWSATSSNPVGSEYIIMEEARGSQLAEVWDELSPVSKLAIMREIVAVESKLLSISFSHYGSIYFAHDAVEGAVPATLTNGALAEIRDKIRDKYCIGPTAEKEFWKKERSSMEISRGPWQSPQEYVTCVGRREKEWITSHAIPKPSSIPGLAITAQNDPQAHLHLLDRYLEVAPSLVDLEDALTRPTLWHGDLHSSNVFVEGSHITAIIDWQGAWAGPLFLQAQPSPILDYRGEIILKRPDNFDDLSSDEQAEIKRTISKSTLFQLYLLETEQRNPLLARAFHLDHGKTRRLPVALSGNTWDDDIVSFRGSLIDVERYWHELGMHGECPYHFTQDELLGHPADAENWNAAQDFFDSIEGLIQRDGWTSHEAYEDALKYFSELRQRGLDQMNGEERASFERQTRWVEDKGRART</sequence>
<reference evidence="4" key="2">
    <citation type="submission" date="2020-04" db="EMBL/GenBank/DDBJ databases">
        <authorList>
            <consortium name="NCBI Genome Project"/>
        </authorList>
    </citation>
    <scope>NUCLEOTIDE SEQUENCE</scope>
    <source>
        <strain evidence="4">CBS 342.82</strain>
    </source>
</reference>
<evidence type="ECO:0000313" key="4">
    <source>
        <dbReference type="RefSeq" id="XP_033458900.1"/>
    </source>
</evidence>
<proteinExistence type="predicted"/>
<dbReference type="Proteomes" id="UP000504637">
    <property type="component" value="Unplaced"/>
</dbReference>
<protein>
    <recommendedName>
        <fullName evidence="2">Aminoglycoside phosphotransferase domain-containing protein</fullName>
    </recommendedName>
</protein>
<dbReference type="PANTHER" id="PTHR36091">
    <property type="entry name" value="ALTERED INHERITANCE OF MITOCHONDRIA PROTEIN 9, MITOCHONDRIAL"/>
    <property type="match status" value="1"/>
</dbReference>
<gene>
    <name evidence="4" type="ORF">K489DRAFT_322024</name>
</gene>
<name>A0A6J3M2Y1_9PEZI</name>
<reference evidence="4" key="3">
    <citation type="submission" date="2025-08" db="UniProtKB">
        <authorList>
            <consortium name="RefSeq"/>
        </authorList>
    </citation>
    <scope>IDENTIFICATION</scope>
    <source>
        <strain evidence="4">CBS 342.82</strain>
    </source>
</reference>
<evidence type="ECO:0000256" key="1">
    <source>
        <dbReference type="SAM" id="MobiDB-lite"/>
    </source>
</evidence>
<feature type="region of interest" description="Disordered" evidence="1">
    <location>
        <begin position="506"/>
        <end position="528"/>
    </location>
</feature>
<dbReference type="GO" id="GO:0005739">
    <property type="term" value="C:mitochondrion"/>
    <property type="evidence" value="ECO:0007669"/>
    <property type="project" value="TreeGrafter"/>
</dbReference>
<dbReference type="InterPro" id="IPR002575">
    <property type="entry name" value="Aminoglycoside_PTrfase"/>
</dbReference>
<organism evidence="4">
    <name type="scientific">Dissoconium aciculare CBS 342.82</name>
    <dbReference type="NCBI Taxonomy" id="1314786"/>
    <lineage>
        <taxon>Eukaryota</taxon>
        <taxon>Fungi</taxon>
        <taxon>Dikarya</taxon>
        <taxon>Ascomycota</taxon>
        <taxon>Pezizomycotina</taxon>
        <taxon>Dothideomycetes</taxon>
        <taxon>Dothideomycetidae</taxon>
        <taxon>Mycosphaerellales</taxon>
        <taxon>Dissoconiaceae</taxon>
        <taxon>Dissoconium</taxon>
    </lineage>
</organism>
<dbReference type="RefSeq" id="XP_033458900.1">
    <property type="nucleotide sequence ID" value="XM_033601587.1"/>
</dbReference>
<dbReference type="AlphaFoldDB" id="A0A6J3M2Y1"/>
<evidence type="ECO:0000313" key="3">
    <source>
        <dbReference type="Proteomes" id="UP000504637"/>
    </source>
</evidence>
<dbReference type="Gene3D" id="3.90.1200.10">
    <property type="match status" value="1"/>
</dbReference>
<reference evidence="4" key="1">
    <citation type="submission" date="2020-01" db="EMBL/GenBank/DDBJ databases">
        <authorList>
            <consortium name="DOE Joint Genome Institute"/>
            <person name="Haridas S."/>
            <person name="Albert R."/>
            <person name="Binder M."/>
            <person name="Bloem J."/>
            <person name="Labutti K."/>
            <person name="Salamov A."/>
            <person name="Andreopoulos B."/>
            <person name="Baker S.E."/>
            <person name="Barry K."/>
            <person name="Bills G."/>
            <person name="Bluhm B.H."/>
            <person name="Cannon C."/>
            <person name="Castanera R."/>
            <person name="Culley D.E."/>
            <person name="Daum C."/>
            <person name="Ezra D."/>
            <person name="Gonzalez J.B."/>
            <person name="Henrissat B."/>
            <person name="Kuo A."/>
            <person name="Liang C."/>
            <person name="Lipzen A."/>
            <person name="Lutzoni F."/>
            <person name="Magnuson J."/>
            <person name="Mondo S."/>
            <person name="Nolan M."/>
            <person name="Ohm R."/>
            <person name="Pangilinan J."/>
            <person name="Park H.-J."/>
            <person name="Ramirez L."/>
            <person name="Alfaro M."/>
            <person name="Sun H."/>
            <person name="Tritt A."/>
            <person name="Yoshinaga Y."/>
            <person name="Zwiers L.-H."/>
            <person name="Turgeon B.G."/>
            <person name="Goodwin S.B."/>
            <person name="Spatafora J.W."/>
            <person name="Crous P.W."/>
            <person name="Grigoriev I.V."/>
        </authorList>
    </citation>
    <scope>NUCLEOTIDE SEQUENCE</scope>
    <source>
        <strain evidence="4">CBS 342.82</strain>
    </source>
</reference>
<feature type="domain" description="Aminoglycoside phosphotransferase" evidence="2">
    <location>
        <begin position="285"/>
        <end position="334"/>
    </location>
</feature>
<accession>A0A6J3M2Y1</accession>